<feature type="compositionally biased region" description="Basic and acidic residues" evidence="6">
    <location>
        <begin position="121"/>
        <end position="257"/>
    </location>
</feature>
<evidence type="ECO:0000256" key="7">
    <source>
        <dbReference type="SAM" id="SignalP"/>
    </source>
</evidence>
<proteinExistence type="inferred from homology"/>
<sequence>MYRFTLPAAVLAAAASPLWADVPAVATDIAPVHGLVSQVMEGVGTPDLIVPPRSSPHGYAMRPSEARALSGADLVVWVGPSLTPWLADPLQSLASSASHLALMEQPGTRVLAFREGATFEPHSHGDEGHEGHEGHDHAEEGHDHDAHGHDDHGHEGHDHGAHGHDDHGHEGHDHEEHGHDEHDEEHDHGDHDHDHEAHDHEGHDHGDHDDHGHGEKDHDDHGHDDHGHDDHDHDDHGHEDHGHEGHDHAHDGDDPHVWLDPRNGQLWLGQIAEALAELDPENAAQYRENAEAAQAELAVLEEDIAETLAPVKDRPFIVFHDAYHYFEARFDIEARGAISENDARAPGAARVAELRDLVAESGAKCVFAEPQFNPGLIAAVTEGQETGTGTLDPIGADLELGVSFYPDLLRGMAQSMSDCLSD</sequence>
<dbReference type="InterPro" id="IPR006127">
    <property type="entry name" value="ZnuA-like"/>
</dbReference>
<evidence type="ECO:0000256" key="4">
    <source>
        <dbReference type="ARBA" id="ARBA00022729"/>
    </source>
</evidence>
<evidence type="ECO:0000256" key="1">
    <source>
        <dbReference type="ARBA" id="ARBA00011028"/>
    </source>
</evidence>
<dbReference type="Pfam" id="PF01297">
    <property type="entry name" value="ZnuA"/>
    <property type="match status" value="1"/>
</dbReference>
<dbReference type="Proteomes" id="UP001210770">
    <property type="component" value="Chromosome"/>
</dbReference>
<comment type="similarity">
    <text evidence="1">Belongs to the bacterial solute-binding protein 9 family.</text>
</comment>
<protein>
    <recommendedName>
        <fullName evidence="2">High-affinity zinc uptake system protein ZnuA</fullName>
    </recommendedName>
</protein>
<dbReference type="EMBL" id="CP116423">
    <property type="protein sequence ID" value="WCE71689.1"/>
    <property type="molecule type" value="Genomic_DNA"/>
</dbReference>
<keyword evidence="5" id="KW-0862">Zinc</keyword>
<keyword evidence="3" id="KW-0813">Transport</keyword>
<dbReference type="PANTHER" id="PTHR42953:SF3">
    <property type="entry name" value="HIGH-AFFINITY ZINC UPTAKE SYSTEM PROTEIN ZNUA"/>
    <property type="match status" value="1"/>
</dbReference>
<name>A0AAX3LSZ4_9RHOB</name>
<dbReference type="PANTHER" id="PTHR42953">
    <property type="entry name" value="HIGH-AFFINITY ZINC UPTAKE SYSTEM PROTEIN ZNUA-RELATED"/>
    <property type="match status" value="1"/>
</dbReference>
<feature type="signal peptide" evidence="7">
    <location>
        <begin position="1"/>
        <end position="20"/>
    </location>
</feature>
<evidence type="ECO:0000256" key="5">
    <source>
        <dbReference type="ARBA" id="ARBA00022906"/>
    </source>
</evidence>
<gene>
    <name evidence="8" type="ORF">PL336_07630</name>
</gene>
<accession>A0AAX3LSZ4</accession>
<feature type="chain" id="PRO_5043690867" description="High-affinity zinc uptake system protein ZnuA" evidence="7">
    <location>
        <begin position="21"/>
        <end position="422"/>
    </location>
</feature>
<dbReference type="AlphaFoldDB" id="A0AAX3LSZ4"/>
<evidence type="ECO:0000256" key="3">
    <source>
        <dbReference type="ARBA" id="ARBA00022448"/>
    </source>
</evidence>
<dbReference type="InterPro" id="IPR050492">
    <property type="entry name" value="Bact_metal-bind_prot9"/>
</dbReference>
<evidence type="ECO:0000256" key="2">
    <source>
        <dbReference type="ARBA" id="ARBA00015915"/>
    </source>
</evidence>
<evidence type="ECO:0000313" key="9">
    <source>
        <dbReference type="Proteomes" id="UP001210770"/>
    </source>
</evidence>
<dbReference type="RefSeq" id="WP_271689839.1">
    <property type="nucleotide sequence ID" value="NZ_CP116423.1"/>
</dbReference>
<organism evidence="8 9">
    <name type="scientific">Sulfitobacter faviae</name>
    <dbReference type="NCBI Taxonomy" id="1775881"/>
    <lineage>
        <taxon>Bacteria</taxon>
        <taxon>Pseudomonadati</taxon>
        <taxon>Pseudomonadota</taxon>
        <taxon>Alphaproteobacteria</taxon>
        <taxon>Rhodobacterales</taxon>
        <taxon>Roseobacteraceae</taxon>
        <taxon>Sulfitobacter</taxon>
    </lineage>
</organism>
<evidence type="ECO:0000256" key="6">
    <source>
        <dbReference type="SAM" id="MobiDB-lite"/>
    </source>
</evidence>
<reference evidence="8" key="1">
    <citation type="submission" date="2023-01" db="EMBL/GenBank/DDBJ databases">
        <title>Comparative genomic analysis of cold water coral derived Sulfitobacter faviae: insights into their metabolism and habitat adaptation.</title>
        <authorList>
            <person name="Guo Y."/>
            <person name="Lin S."/>
            <person name="Huang Z."/>
            <person name="Tang K."/>
            <person name="Wang X."/>
        </authorList>
    </citation>
    <scope>NUCLEOTIDE SEQUENCE</scope>
    <source>
        <strain evidence="8">SCSIO W_1865</strain>
    </source>
</reference>
<dbReference type="GO" id="GO:0006829">
    <property type="term" value="P:zinc ion transport"/>
    <property type="evidence" value="ECO:0007669"/>
    <property type="project" value="UniProtKB-KW"/>
</dbReference>
<evidence type="ECO:0000313" key="8">
    <source>
        <dbReference type="EMBL" id="WCE71689.1"/>
    </source>
</evidence>
<keyword evidence="5" id="KW-0406">Ion transport</keyword>
<dbReference type="GO" id="GO:0046872">
    <property type="term" value="F:metal ion binding"/>
    <property type="evidence" value="ECO:0007669"/>
    <property type="project" value="InterPro"/>
</dbReference>
<dbReference type="Gene3D" id="3.40.50.1980">
    <property type="entry name" value="Nitrogenase molybdenum iron protein domain"/>
    <property type="match status" value="3"/>
</dbReference>
<keyword evidence="4 7" id="KW-0732">Signal</keyword>
<keyword evidence="5" id="KW-0864">Zinc transport</keyword>
<dbReference type="SUPFAM" id="SSF53807">
    <property type="entry name" value="Helical backbone' metal receptor"/>
    <property type="match status" value="1"/>
</dbReference>
<feature type="region of interest" description="Disordered" evidence="6">
    <location>
        <begin position="119"/>
        <end position="257"/>
    </location>
</feature>